<reference evidence="3 6" key="2">
    <citation type="submission" date="2021-01" db="EMBL/GenBank/DDBJ databases">
        <title>Whole genome shotgun sequence of Actinoplanes lobatus NBRC 12513.</title>
        <authorList>
            <person name="Komaki H."/>
            <person name="Tamura T."/>
        </authorList>
    </citation>
    <scope>NUCLEOTIDE SEQUENCE [LARGE SCALE GENOMIC DNA]</scope>
    <source>
        <strain evidence="3 6">NBRC 12513</strain>
    </source>
</reference>
<dbReference type="EMBL" id="JACHNC010000001">
    <property type="protein sequence ID" value="MBB4753012.1"/>
    <property type="molecule type" value="Genomic_DNA"/>
</dbReference>
<evidence type="ECO:0000313" key="6">
    <source>
        <dbReference type="Proteomes" id="UP000631312"/>
    </source>
</evidence>
<dbReference type="AlphaFoldDB" id="A0A7W7HM14"/>
<keyword evidence="6" id="KW-1185">Reference proteome</keyword>
<organism evidence="4 5">
    <name type="scientific">Actinoplanes lobatus</name>
    <dbReference type="NCBI Taxonomy" id="113568"/>
    <lineage>
        <taxon>Bacteria</taxon>
        <taxon>Bacillati</taxon>
        <taxon>Actinomycetota</taxon>
        <taxon>Actinomycetes</taxon>
        <taxon>Micromonosporales</taxon>
        <taxon>Micromonosporaceae</taxon>
        <taxon>Actinoplanes</taxon>
    </lineage>
</organism>
<dbReference type="InterPro" id="IPR012337">
    <property type="entry name" value="RNaseH-like_sf"/>
</dbReference>
<feature type="region of interest" description="Disordered" evidence="1">
    <location>
        <begin position="92"/>
        <end position="124"/>
    </location>
</feature>
<evidence type="ECO:0000256" key="1">
    <source>
        <dbReference type="SAM" id="MobiDB-lite"/>
    </source>
</evidence>
<protein>
    <recommendedName>
        <fullName evidence="2">Transposase IS701-like DDE domain-containing protein</fullName>
    </recommendedName>
</protein>
<name>A0A7W7HM14_9ACTN</name>
<accession>A0A7W7HM14</accession>
<feature type="domain" description="Transposase IS701-like DDE" evidence="2">
    <location>
        <begin position="2"/>
        <end position="202"/>
    </location>
</feature>
<dbReference type="Pfam" id="PF13546">
    <property type="entry name" value="DDE_5"/>
    <property type="match status" value="1"/>
</dbReference>
<feature type="compositionally biased region" description="Low complexity" evidence="1">
    <location>
        <begin position="334"/>
        <end position="356"/>
    </location>
</feature>
<evidence type="ECO:0000313" key="4">
    <source>
        <dbReference type="EMBL" id="MBB4753012.1"/>
    </source>
</evidence>
<evidence type="ECO:0000259" key="2">
    <source>
        <dbReference type="Pfam" id="PF13546"/>
    </source>
</evidence>
<dbReference type="Proteomes" id="UP000590511">
    <property type="component" value="Unassembled WGS sequence"/>
</dbReference>
<evidence type="ECO:0000313" key="3">
    <source>
        <dbReference type="EMBL" id="GIE39619.1"/>
    </source>
</evidence>
<gene>
    <name evidence="3" type="ORF">Alo02nite_25170</name>
    <name evidence="4" type="ORF">BJ964_007173</name>
</gene>
<evidence type="ECO:0000313" key="5">
    <source>
        <dbReference type="Proteomes" id="UP000590511"/>
    </source>
</evidence>
<dbReference type="EMBL" id="BOMP01000034">
    <property type="protein sequence ID" value="GIE39619.1"/>
    <property type="molecule type" value="Genomic_DNA"/>
</dbReference>
<sequence>MTRRADTLFELTDALLYADGPAKTLVGLSLVPEHRRGHGARYDTLNQGRLDVEALRRDLGRLPLPRAVDGRLMLAVDVSPWLRPDADTSPDRSFCHTYGRGKDEHRMTRAGRTRSSPLWNPAAPRGLPCSTPAADLTALTCTQIRGLVGRLVAAGRWQPGEPDILIVLDAGYEAPRIAWLLRDLPVEILGRMRSDRVLRRATLPSRGEPKPVLLSWSKTDATPADVDRCWQVFRRGFDIEHTFRMIKQNLGWTVLQLRDPAAPDRWTWLILAAHTQLRLARPLAPDLRRPWERPGPAERLTPARIRRGFGTSARPAARQRVHRNPADPAPGAHPAPATGTRPPATTSDSSSSPAKPTNDRPTTRRAPGPAARVKSQAQAAHGSADRQRRRCRRVAAIRRPGQGPGSIR</sequence>
<reference evidence="4 5" key="1">
    <citation type="submission" date="2020-08" db="EMBL/GenBank/DDBJ databases">
        <title>Sequencing the genomes of 1000 actinobacteria strains.</title>
        <authorList>
            <person name="Klenk H.-P."/>
        </authorList>
    </citation>
    <scope>NUCLEOTIDE SEQUENCE [LARGE SCALE GENOMIC DNA]</scope>
    <source>
        <strain evidence="4 5">DSM 43150</strain>
    </source>
</reference>
<feature type="compositionally biased region" description="Basic residues" evidence="1">
    <location>
        <begin position="387"/>
        <end position="396"/>
    </location>
</feature>
<dbReference type="Proteomes" id="UP000631312">
    <property type="component" value="Unassembled WGS sequence"/>
</dbReference>
<feature type="compositionally biased region" description="Basic and acidic residues" evidence="1">
    <location>
        <begin position="92"/>
        <end position="107"/>
    </location>
</feature>
<dbReference type="SUPFAM" id="SSF53098">
    <property type="entry name" value="Ribonuclease H-like"/>
    <property type="match status" value="1"/>
</dbReference>
<comment type="caution">
    <text evidence="4">The sequence shown here is derived from an EMBL/GenBank/DDBJ whole genome shotgun (WGS) entry which is preliminary data.</text>
</comment>
<proteinExistence type="predicted"/>
<feature type="compositionally biased region" description="Basic and acidic residues" evidence="1">
    <location>
        <begin position="287"/>
        <end position="296"/>
    </location>
</feature>
<dbReference type="InterPro" id="IPR038721">
    <property type="entry name" value="IS701-like_DDE_dom"/>
</dbReference>
<feature type="region of interest" description="Disordered" evidence="1">
    <location>
        <begin position="287"/>
        <end position="408"/>
    </location>
</feature>
<dbReference type="RefSeq" id="WP_188124759.1">
    <property type="nucleotide sequence ID" value="NZ_BOMP01000034.1"/>
</dbReference>